<evidence type="ECO:0000256" key="1">
    <source>
        <dbReference type="SAM" id="MobiDB-lite"/>
    </source>
</evidence>
<accession>A0ABP8SRY7</accession>
<proteinExistence type="predicted"/>
<dbReference type="Proteomes" id="UP001500307">
    <property type="component" value="Unassembled WGS sequence"/>
</dbReference>
<evidence type="ECO:0000313" key="3">
    <source>
        <dbReference type="Proteomes" id="UP001500307"/>
    </source>
</evidence>
<sequence length="74" mass="8020">MRPQRLHGSGRHGDDPDPGSRLGRPEFQVTPQRGELARDPDSPRVTAARKRAAPAPPPACWRPPAGIGRAGRPR</sequence>
<dbReference type="EMBL" id="BAABGU010000021">
    <property type="protein sequence ID" value="GAA4573297.1"/>
    <property type="molecule type" value="Genomic_DNA"/>
</dbReference>
<organism evidence="2 3">
    <name type="scientific">Micromonospora coerulea</name>
    <dbReference type="NCBI Taxonomy" id="47856"/>
    <lineage>
        <taxon>Bacteria</taxon>
        <taxon>Bacillati</taxon>
        <taxon>Actinomycetota</taxon>
        <taxon>Actinomycetes</taxon>
        <taxon>Micromonosporales</taxon>
        <taxon>Micromonosporaceae</taxon>
        <taxon>Micromonospora</taxon>
    </lineage>
</organism>
<reference evidence="3" key="1">
    <citation type="journal article" date="2019" name="Int. J. Syst. Evol. Microbiol.">
        <title>The Global Catalogue of Microorganisms (GCM) 10K type strain sequencing project: providing services to taxonomists for standard genome sequencing and annotation.</title>
        <authorList>
            <consortium name="The Broad Institute Genomics Platform"/>
            <consortium name="The Broad Institute Genome Sequencing Center for Infectious Disease"/>
            <person name="Wu L."/>
            <person name="Ma J."/>
        </authorList>
    </citation>
    <scope>NUCLEOTIDE SEQUENCE [LARGE SCALE GENOMIC DNA]</scope>
    <source>
        <strain evidence="3">JCM 3175</strain>
    </source>
</reference>
<protein>
    <submittedName>
        <fullName evidence="2">Uncharacterized protein</fullName>
    </submittedName>
</protein>
<keyword evidence="3" id="KW-1185">Reference proteome</keyword>
<gene>
    <name evidence="2" type="ORF">GCM10023176_38000</name>
</gene>
<evidence type="ECO:0000313" key="2">
    <source>
        <dbReference type="EMBL" id="GAA4573297.1"/>
    </source>
</evidence>
<feature type="compositionally biased region" description="Basic residues" evidence="1">
    <location>
        <begin position="1"/>
        <end position="10"/>
    </location>
</feature>
<name>A0ABP8SRY7_9ACTN</name>
<comment type="caution">
    <text evidence="2">The sequence shown here is derived from an EMBL/GenBank/DDBJ whole genome shotgun (WGS) entry which is preliminary data.</text>
</comment>
<feature type="region of interest" description="Disordered" evidence="1">
    <location>
        <begin position="1"/>
        <end position="74"/>
    </location>
</feature>